<keyword evidence="2" id="KW-1185">Reference proteome</keyword>
<dbReference type="Proteomes" id="UP000194003">
    <property type="component" value="Unassembled WGS sequence"/>
</dbReference>
<dbReference type="EMBL" id="LVJN01000020">
    <property type="protein sequence ID" value="OSM01531.1"/>
    <property type="molecule type" value="Genomic_DNA"/>
</dbReference>
<reference evidence="1 2" key="1">
    <citation type="journal article" date="2016" name="BMC Genomics">
        <title>Combined genomic and structural analyses of a cultured magnetotactic bacterium reveals its niche adaptation to a dynamic environment.</title>
        <authorList>
            <person name="Araujo A.C."/>
            <person name="Morillo V."/>
            <person name="Cypriano J."/>
            <person name="Teixeira L.C."/>
            <person name="Leao P."/>
            <person name="Lyra S."/>
            <person name="Almeida L.G."/>
            <person name="Bazylinski D.A."/>
            <person name="Vasconcellos A.T."/>
            <person name="Abreu F."/>
            <person name="Lins U."/>
        </authorList>
    </citation>
    <scope>NUCLEOTIDE SEQUENCE [LARGE SCALE GENOMIC DNA]</scope>
    <source>
        <strain evidence="1 2">IT-1</strain>
    </source>
</reference>
<organism evidence="1 2">
    <name type="scientific">Magnetofaba australis IT-1</name>
    <dbReference type="NCBI Taxonomy" id="1434232"/>
    <lineage>
        <taxon>Bacteria</taxon>
        <taxon>Pseudomonadati</taxon>
        <taxon>Pseudomonadota</taxon>
        <taxon>Magnetococcia</taxon>
        <taxon>Magnetococcales</taxon>
        <taxon>Magnetococcaceae</taxon>
        <taxon>Magnetofaba</taxon>
    </lineage>
</organism>
<protein>
    <submittedName>
        <fullName evidence="1">Uncharacterized protein</fullName>
    </submittedName>
</protein>
<proteinExistence type="predicted"/>
<evidence type="ECO:0000313" key="1">
    <source>
        <dbReference type="EMBL" id="OSM01531.1"/>
    </source>
</evidence>
<accession>A0A1Y2K0H9</accession>
<dbReference type="AlphaFoldDB" id="A0A1Y2K0H9"/>
<evidence type="ECO:0000313" key="2">
    <source>
        <dbReference type="Proteomes" id="UP000194003"/>
    </source>
</evidence>
<gene>
    <name evidence="1" type="ORF">MAIT1_01524</name>
</gene>
<sequence length="88" mass="9597">MKSLLDEMASRMDAADIQAMQSMLGGALPEAAPRGLDLTAISRQLTQALESGREQTAPADYRAWRLRLHDFQAAALRLQQLSGDGRNA</sequence>
<comment type="caution">
    <text evidence="1">The sequence shown here is derived from an EMBL/GenBank/DDBJ whole genome shotgun (WGS) entry which is preliminary data.</text>
</comment>
<name>A0A1Y2K0H9_9PROT</name>